<keyword evidence="9" id="KW-0472">Membrane</keyword>
<evidence type="ECO:0000256" key="3">
    <source>
        <dbReference type="ARBA" id="ARBA00022679"/>
    </source>
</evidence>
<dbReference type="AlphaFoldDB" id="A0A7J6HGV9"/>
<feature type="transmembrane region" description="Helical" evidence="9">
    <location>
        <begin position="251"/>
        <end position="273"/>
    </location>
</feature>
<dbReference type="PANTHER" id="PTHR47634">
    <property type="entry name" value="PROTEIN KINASE DOMAIN-CONTAINING PROTEIN-RELATED"/>
    <property type="match status" value="1"/>
</dbReference>
<keyword evidence="4" id="KW-0547">Nucleotide-binding</keyword>
<keyword evidence="6" id="KW-0067">ATP-binding</keyword>
<dbReference type="InterPro" id="IPR051334">
    <property type="entry name" value="SRPK"/>
</dbReference>
<evidence type="ECO:0000256" key="1">
    <source>
        <dbReference type="ARBA" id="ARBA00012513"/>
    </source>
</evidence>
<comment type="catalytic activity">
    <reaction evidence="7">
        <text>L-threonyl-[protein] + ATP = O-phospho-L-threonyl-[protein] + ADP + H(+)</text>
        <dbReference type="Rhea" id="RHEA:46608"/>
        <dbReference type="Rhea" id="RHEA-COMP:11060"/>
        <dbReference type="Rhea" id="RHEA-COMP:11605"/>
        <dbReference type="ChEBI" id="CHEBI:15378"/>
        <dbReference type="ChEBI" id="CHEBI:30013"/>
        <dbReference type="ChEBI" id="CHEBI:30616"/>
        <dbReference type="ChEBI" id="CHEBI:61977"/>
        <dbReference type="ChEBI" id="CHEBI:456216"/>
        <dbReference type="EC" id="2.7.11.1"/>
    </reaction>
</comment>
<gene>
    <name evidence="10" type="ORF">G4B88_000672</name>
</gene>
<dbReference type="InterPro" id="IPR011009">
    <property type="entry name" value="Kinase-like_dom_sf"/>
</dbReference>
<evidence type="ECO:0000256" key="5">
    <source>
        <dbReference type="ARBA" id="ARBA00022777"/>
    </source>
</evidence>
<reference evidence="10 11" key="1">
    <citation type="journal article" date="2020" name="bioRxiv">
        <title>Sequence and annotation of 42 cannabis genomes reveals extensive copy number variation in cannabinoid synthesis and pathogen resistance genes.</title>
        <authorList>
            <person name="Mckernan K.J."/>
            <person name="Helbert Y."/>
            <person name="Kane L.T."/>
            <person name="Ebling H."/>
            <person name="Zhang L."/>
            <person name="Liu B."/>
            <person name="Eaton Z."/>
            <person name="Mclaughlin S."/>
            <person name="Kingan S."/>
            <person name="Baybayan P."/>
            <person name="Concepcion G."/>
            <person name="Jordan M."/>
            <person name="Riva A."/>
            <person name="Barbazuk W."/>
            <person name="Harkins T."/>
        </authorList>
    </citation>
    <scope>NUCLEOTIDE SEQUENCE [LARGE SCALE GENOMIC DNA]</scope>
    <source>
        <strain evidence="11">cv. Jamaican Lion 4</strain>
        <tissue evidence="10">Leaf</tissue>
    </source>
</reference>
<evidence type="ECO:0000256" key="9">
    <source>
        <dbReference type="SAM" id="Phobius"/>
    </source>
</evidence>
<proteinExistence type="predicted"/>
<evidence type="ECO:0000313" key="10">
    <source>
        <dbReference type="EMBL" id="KAF4394161.1"/>
    </source>
</evidence>
<dbReference type="EMBL" id="JAATIQ010000046">
    <property type="protein sequence ID" value="KAF4394161.1"/>
    <property type="molecule type" value="Genomic_DNA"/>
</dbReference>
<evidence type="ECO:0000256" key="2">
    <source>
        <dbReference type="ARBA" id="ARBA00022527"/>
    </source>
</evidence>
<dbReference type="Gene3D" id="1.10.510.10">
    <property type="entry name" value="Transferase(Phosphotransferase) domain 1"/>
    <property type="match status" value="1"/>
</dbReference>
<name>A0A7J6HGV9_CANSA</name>
<dbReference type="GO" id="GO:0050684">
    <property type="term" value="P:regulation of mRNA processing"/>
    <property type="evidence" value="ECO:0007669"/>
    <property type="project" value="TreeGrafter"/>
</dbReference>
<comment type="caution">
    <text evidence="10">The sequence shown here is derived from an EMBL/GenBank/DDBJ whole genome shotgun (WGS) entry which is preliminary data.</text>
</comment>
<dbReference type="PANTHER" id="PTHR47634:SF9">
    <property type="entry name" value="PROTEIN KINASE DOMAIN-CONTAINING PROTEIN-RELATED"/>
    <property type="match status" value="1"/>
</dbReference>
<dbReference type="Proteomes" id="UP000583929">
    <property type="component" value="Unassembled WGS sequence"/>
</dbReference>
<dbReference type="GO" id="GO:0005524">
    <property type="term" value="F:ATP binding"/>
    <property type="evidence" value="ECO:0007669"/>
    <property type="project" value="UniProtKB-KW"/>
</dbReference>
<feature type="transmembrane region" description="Helical" evidence="9">
    <location>
        <begin position="171"/>
        <end position="189"/>
    </location>
</feature>
<dbReference type="GO" id="GO:0004674">
    <property type="term" value="F:protein serine/threonine kinase activity"/>
    <property type="evidence" value="ECO:0007669"/>
    <property type="project" value="UniProtKB-KW"/>
</dbReference>
<keyword evidence="3" id="KW-0808">Transferase</keyword>
<evidence type="ECO:0000256" key="8">
    <source>
        <dbReference type="ARBA" id="ARBA00048679"/>
    </source>
</evidence>
<keyword evidence="9" id="KW-1133">Transmembrane helix</keyword>
<sequence length="409" mass="45638">MVTLLVAMSIYPPSINPANALLPMPGWQPLPSLKYSFLQKIYRVHIWVSPPLRFWPLNKVLTKKYEFSEQDANDMTEFLVPILDFVPQKRPTAAQLLLHPWINAGPRLLEPSITITSDGNQAECSAIVDDKKRENDDREAMEVGMGKIAISSNSKQLKDASSSWSKVAASVWKNMISFVGLILGVGYILDPCSNSISARESWGHIHFMVLAFKKPFLHKVLDYEDEFFALLMLVLETYSLRTTDHTMAQNVVLLINFFSGLILMVISFIMGLIKSTVSANSFLKVRFCFADGLASLGLLRQGMKDKSSDAAFDWNVIGSSICYLGVESICYFLLTLGLELLSSYKEWRSIKSFRRDGSPHLEPLLGSSAKKVALDFDEDSNVYPGGKVAVQSLTFSVQEGECFGFLGTN</sequence>
<keyword evidence="2" id="KW-0723">Serine/threonine-protein kinase</keyword>
<evidence type="ECO:0000256" key="4">
    <source>
        <dbReference type="ARBA" id="ARBA00022741"/>
    </source>
</evidence>
<protein>
    <recommendedName>
        <fullName evidence="1">non-specific serine/threonine protein kinase</fullName>
        <ecNumber evidence="1">2.7.11.1</ecNumber>
    </recommendedName>
</protein>
<keyword evidence="11" id="KW-1185">Reference proteome</keyword>
<evidence type="ECO:0000313" key="11">
    <source>
        <dbReference type="Proteomes" id="UP000583929"/>
    </source>
</evidence>
<dbReference type="GO" id="GO:0000245">
    <property type="term" value="P:spliceosomal complex assembly"/>
    <property type="evidence" value="ECO:0007669"/>
    <property type="project" value="TreeGrafter"/>
</dbReference>
<feature type="transmembrane region" description="Helical" evidence="9">
    <location>
        <begin position="316"/>
        <end position="341"/>
    </location>
</feature>
<evidence type="ECO:0000256" key="6">
    <source>
        <dbReference type="ARBA" id="ARBA00022840"/>
    </source>
</evidence>
<dbReference type="EC" id="2.7.11.1" evidence="1"/>
<dbReference type="SUPFAM" id="SSF56112">
    <property type="entry name" value="Protein kinase-like (PK-like)"/>
    <property type="match status" value="1"/>
</dbReference>
<comment type="catalytic activity">
    <reaction evidence="8">
        <text>L-seryl-[protein] + ATP = O-phospho-L-seryl-[protein] + ADP + H(+)</text>
        <dbReference type="Rhea" id="RHEA:17989"/>
        <dbReference type="Rhea" id="RHEA-COMP:9863"/>
        <dbReference type="Rhea" id="RHEA-COMP:11604"/>
        <dbReference type="ChEBI" id="CHEBI:15378"/>
        <dbReference type="ChEBI" id="CHEBI:29999"/>
        <dbReference type="ChEBI" id="CHEBI:30616"/>
        <dbReference type="ChEBI" id="CHEBI:83421"/>
        <dbReference type="ChEBI" id="CHEBI:456216"/>
        <dbReference type="EC" id="2.7.11.1"/>
    </reaction>
</comment>
<keyword evidence="9" id="KW-0812">Transmembrane</keyword>
<keyword evidence="5" id="KW-0418">Kinase</keyword>
<evidence type="ECO:0000256" key="7">
    <source>
        <dbReference type="ARBA" id="ARBA00047899"/>
    </source>
</evidence>
<organism evidence="10 11">
    <name type="scientific">Cannabis sativa</name>
    <name type="common">Hemp</name>
    <name type="synonym">Marijuana</name>
    <dbReference type="NCBI Taxonomy" id="3483"/>
    <lineage>
        <taxon>Eukaryota</taxon>
        <taxon>Viridiplantae</taxon>
        <taxon>Streptophyta</taxon>
        <taxon>Embryophyta</taxon>
        <taxon>Tracheophyta</taxon>
        <taxon>Spermatophyta</taxon>
        <taxon>Magnoliopsida</taxon>
        <taxon>eudicotyledons</taxon>
        <taxon>Gunneridae</taxon>
        <taxon>Pentapetalae</taxon>
        <taxon>rosids</taxon>
        <taxon>fabids</taxon>
        <taxon>Rosales</taxon>
        <taxon>Cannabaceae</taxon>
        <taxon>Cannabis</taxon>
    </lineage>
</organism>
<accession>A0A7J6HGV9</accession>